<keyword evidence="6" id="KW-1185">Reference proteome</keyword>
<reference evidence="5" key="1">
    <citation type="submission" date="2016-12" db="EMBL/GenBank/DDBJ databases">
        <authorList>
            <person name="Gaudriault S."/>
        </authorList>
    </citation>
    <scope>NUCLEOTIDE SEQUENCE [LARGE SCALE GENOMIC DNA]</scope>
    <source>
        <strain evidence="5">HGB1681 (deposited as PTA-6826 in the American Type Culture Collection)</strain>
    </source>
</reference>
<accession>A0A1N6MQ32</accession>
<proteinExistence type="predicted"/>
<organism evidence="4 5">
    <name type="scientific">Xenorhabdus innexi</name>
    <dbReference type="NCBI Taxonomy" id="290109"/>
    <lineage>
        <taxon>Bacteria</taxon>
        <taxon>Pseudomonadati</taxon>
        <taxon>Pseudomonadota</taxon>
        <taxon>Gammaproteobacteria</taxon>
        <taxon>Enterobacterales</taxon>
        <taxon>Morganellaceae</taxon>
        <taxon>Xenorhabdus</taxon>
    </lineage>
</organism>
<sequence length="245" mass="27763">MSDVNKLDDKQCPFDLDKYKNNDNDVVAPIGSLPWAIIQVYMGEVVVRSKWETSREYIGLTVKSPKSASHIEKHDKYGSSHWQPTPDDLMACDWELKPIEGMLSFDLKVGHASDNWGYLGDDEWANMGTEGILPFGTLTNLQNKTDINKFSLFIWGEHNSDVLIRVSSDTNGEAYQKIVDLFAKYLTVTVAGIPYHLGSSSGNYTLYGQEAYEFTGQYIHRDARKLGDLLKQNVGKTLSFCFDWR</sequence>
<dbReference type="InterPro" id="IPR056725">
    <property type="entry name" value="DUF7823"/>
</dbReference>
<evidence type="ECO:0000259" key="1">
    <source>
        <dbReference type="Pfam" id="PF11195"/>
    </source>
</evidence>
<dbReference type="Pfam" id="PF11195">
    <property type="entry name" value="Tad2-like"/>
    <property type="match status" value="1"/>
</dbReference>
<dbReference type="Pfam" id="PF25136">
    <property type="entry name" value="DUF7823"/>
    <property type="match status" value="1"/>
</dbReference>
<dbReference type="Proteomes" id="UP000224871">
    <property type="component" value="Unassembled WGS sequence"/>
</dbReference>
<feature type="domain" description="DUF7823" evidence="2">
    <location>
        <begin position="134"/>
        <end position="245"/>
    </location>
</feature>
<dbReference type="RefSeq" id="WP_086954441.1">
    <property type="nucleotide sequence ID" value="NZ_CAWNQC010000037.1"/>
</dbReference>
<dbReference type="AlphaFoldDB" id="A0A1N6MQ32"/>
<evidence type="ECO:0000313" key="5">
    <source>
        <dbReference type="Proteomes" id="UP000196435"/>
    </source>
</evidence>
<evidence type="ECO:0000313" key="6">
    <source>
        <dbReference type="Proteomes" id="UP000224871"/>
    </source>
</evidence>
<reference evidence="3 6" key="3">
    <citation type="journal article" date="2017" name="Nat. Microbiol.">
        <title>Natural product diversity associated with the nematode symbionts Photorhabdus and Xenorhabdus.</title>
        <authorList>
            <person name="Tobias N.J."/>
            <person name="Wolff H."/>
            <person name="Djahanschiri B."/>
            <person name="Grundmann F."/>
            <person name="Kronenwerth M."/>
            <person name="Shi Y.M."/>
            <person name="Simonyi S."/>
            <person name="Grun P."/>
            <person name="Shapiro-Ilan D."/>
            <person name="Pidot S.J."/>
            <person name="Stinear T.P."/>
            <person name="Ebersberger I."/>
            <person name="Bode H.B."/>
        </authorList>
    </citation>
    <scope>NUCLEOTIDE SEQUENCE [LARGE SCALE GENOMIC DNA]</scope>
    <source>
        <strain evidence="3 6">DSM 16336</strain>
    </source>
</reference>
<dbReference type="Proteomes" id="UP000196435">
    <property type="component" value="Unassembled WGS sequence"/>
</dbReference>
<evidence type="ECO:0000313" key="4">
    <source>
        <dbReference type="EMBL" id="SIP70963.1"/>
    </source>
</evidence>
<reference evidence="4" key="2">
    <citation type="submission" date="2016-12" db="EMBL/GenBank/DDBJ databases">
        <authorList>
            <person name="Song W.-J."/>
            <person name="Kurnit D.M."/>
        </authorList>
    </citation>
    <scope>NUCLEOTIDE SEQUENCE [LARGE SCALE GENOMIC DNA]</scope>
    <source>
        <strain evidence="4">HGB1681</strain>
    </source>
</reference>
<evidence type="ECO:0000259" key="2">
    <source>
        <dbReference type="Pfam" id="PF25136"/>
    </source>
</evidence>
<name>A0A1N6MQ32_9GAMM</name>
<feature type="domain" description="Thoeris anti-defense 2-like" evidence="1">
    <location>
        <begin position="33"/>
        <end position="96"/>
    </location>
</feature>
<dbReference type="EMBL" id="FTLG01000004">
    <property type="protein sequence ID" value="SIP70963.1"/>
    <property type="molecule type" value="Genomic_DNA"/>
</dbReference>
<evidence type="ECO:0000313" key="3">
    <source>
        <dbReference type="EMBL" id="PHM25100.1"/>
    </source>
</evidence>
<gene>
    <name evidence="3" type="ORF">Xinn_04054</name>
    <name evidence="4" type="ORF">XIS1_1010005</name>
</gene>
<dbReference type="InterPro" id="IPR021361">
    <property type="entry name" value="Tad2-like_dom"/>
</dbReference>
<protein>
    <submittedName>
        <fullName evidence="4">Uncharacterized protein</fullName>
    </submittedName>
</protein>
<dbReference type="OrthoDB" id="6444448at2"/>
<dbReference type="EMBL" id="NIBU01000131">
    <property type="protein sequence ID" value="PHM25100.1"/>
    <property type="molecule type" value="Genomic_DNA"/>
</dbReference>